<evidence type="ECO:0000256" key="2">
    <source>
        <dbReference type="ARBA" id="ARBA00012338"/>
    </source>
</evidence>
<comment type="subcellular location">
    <subcellularLocation>
        <location evidence="6">Cytoplasm</location>
    </subcellularLocation>
</comment>
<dbReference type="InterPro" id="IPR000362">
    <property type="entry name" value="Fumarate_lyase_fam"/>
</dbReference>
<feature type="domain" description="Fumarate lyase N-terminal" evidence="7">
    <location>
        <begin position="6"/>
        <end position="299"/>
    </location>
</feature>
<dbReference type="InterPro" id="IPR009049">
    <property type="entry name" value="Argininosuccinate_lyase"/>
</dbReference>
<evidence type="ECO:0000259" key="8">
    <source>
        <dbReference type="Pfam" id="PF14698"/>
    </source>
</evidence>
<proteinExistence type="inferred from homology"/>
<dbReference type="FunFam" id="1.20.200.10:FF:000002">
    <property type="entry name" value="Argininosuccinate lyase"/>
    <property type="match status" value="1"/>
</dbReference>
<comment type="similarity">
    <text evidence="6">Belongs to the lyase 1 family. Argininosuccinate lyase subfamily.</text>
</comment>
<evidence type="ECO:0000259" key="7">
    <source>
        <dbReference type="Pfam" id="PF00206"/>
    </source>
</evidence>
<dbReference type="PROSITE" id="PS00163">
    <property type="entry name" value="FUMARATE_LYASES"/>
    <property type="match status" value="1"/>
</dbReference>
<gene>
    <name evidence="9" type="primary">argH1</name>
    <name evidence="6" type="synonym">argH</name>
    <name evidence="9" type="ORF">WY13_02002</name>
</gene>
<organism evidence="9 10">
    <name type="scientific">Clostridium ljungdahlii</name>
    <dbReference type="NCBI Taxonomy" id="1538"/>
    <lineage>
        <taxon>Bacteria</taxon>
        <taxon>Bacillati</taxon>
        <taxon>Bacillota</taxon>
        <taxon>Clostridia</taxon>
        <taxon>Eubacteriales</taxon>
        <taxon>Clostridiaceae</taxon>
        <taxon>Clostridium</taxon>
    </lineage>
</organism>
<evidence type="ECO:0000256" key="5">
    <source>
        <dbReference type="ARBA" id="ARBA00023239"/>
    </source>
</evidence>
<feature type="domain" description="Argininosuccinate lyase C-terminal" evidence="8">
    <location>
        <begin position="362"/>
        <end position="429"/>
    </location>
</feature>
<dbReference type="Proteomes" id="UP000077407">
    <property type="component" value="Unassembled WGS sequence"/>
</dbReference>
<dbReference type="AlphaFoldDB" id="A0A168P390"/>
<dbReference type="PRINTS" id="PR00149">
    <property type="entry name" value="FUMRATELYASE"/>
</dbReference>
<evidence type="ECO:0000313" key="9">
    <source>
        <dbReference type="EMBL" id="OAA87251.1"/>
    </source>
</evidence>
<evidence type="ECO:0000256" key="3">
    <source>
        <dbReference type="ARBA" id="ARBA00022571"/>
    </source>
</evidence>
<dbReference type="Pfam" id="PF00206">
    <property type="entry name" value="Lyase_1"/>
    <property type="match status" value="1"/>
</dbReference>
<keyword evidence="4 6" id="KW-0028">Amino-acid biosynthesis</keyword>
<reference evidence="9 10" key="1">
    <citation type="journal article" date="2015" name="Biotechnol. Bioeng.">
        <title>Genome sequence and phenotypic characterization of Caulobacter segnis.</title>
        <authorList>
            <person name="Patel S."/>
            <person name="Fletcher B."/>
            <person name="Scott D.C."/>
            <person name="Ely B."/>
        </authorList>
    </citation>
    <scope>NUCLEOTIDE SEQUENCE [LARGE SCALE GENOMIC DNA]</scope>
    <source>
        <strain evidence="9 10">ERI-2</strain>
    </source>
</reference>
<protein>
    <recommendedName>
        <fullName evidence="2 6">Argininosuccinate lyase</fullName>
        <shortName evidence="6">ASAL</shortName>
        <ecNumber evidence="2 6">4.3.2.1</ecNumber>
    </recommendedName>
    <alternativeName>
        <fullName evidence="6">Arginosuccinase</fullName>
    </alternativeName>
</protein>
<name>A0A168P390_9CLOT</name>
<dbReference type="CDD" id="cd01359">
    <property type="entry name" value="Argininosuccinate_lyase"/>
    <property type="match status" value="1"/>
</dbReference>
<dbReference type="InterPro" id="IPR020557">
    <property type="entry name" value="Fumarate_lyase_CS"/>
</dbReference>
<comment type="caution">
    <text evidence="9">The sequence shown here is derived from an EMBL/GenBank/DDBJ whole genome shotgun (WGS) entry which is preliminary data.</text>
</comment>
<dbReference type="NCBIfam" id="TIGR00838">
    <property type="entry name" value="argH"/>
    <property type="match status" value="1"/>
</dbReference>
<dbReference type="Gene3D" id="1.10.40.30">
    <property type="entry name" value="Fumarase/aspartase (C-terminal domain)"/>
    <property type="match status" value="1"/>
</dbReference>
<dbReference type="GO" id="GO:0005829">
    <property type="term" value="C:cytosol"/>
    <property type="evidence" value="ECO:0007669"/>
    <property type="project" value="TreeGrafter"/>
</dbReference>
<dbReference type="GO" id="GO:0004056">
    <property type="term" value="F:argininosuccinate lyase activity"/>
    <property type="evidence" value="ECO:0007669"/>
    <property type="project" value="UniProtKB-UniRule"/>
</dbReference>
<dbReference type="HAMAP" id="MF_00006">
    <property type="entry name" value="Arg_succ_lyase"/>
    <property type="match status" value="1"/>
</dbReference>
<dbReference type="PRINTS" id="PR00145">
    <property type="entry name" value="ARGSUCLYASE"/>
</dbReference>
<dbReference type="InterPro" id="IPR029419">
    <property type="entry name" value="Arg_succ_lyase_C"/>
</dbReference>
<dbReference type="UniPathway" id="UPA00068">
    <property type="reaction ID" value="UER00114"/>
</dbReference>
<evidence type="ECO:0000256" key="1">
    <source>
        <dbReference type="ARBA" id="ARBA00004941"/>
    </source>
</evidence>
<accession>A0A168P390</accession>
<dbReference type="EMBL" id="LITT01000022">
    <property type="protein sequence ID" value="OAA87251.1"/>
    <property type="molecule type" value="Genomic_DNA"/>
</dbReference>
<evidence type="ECO:0000256" key="6">
    <source>
        <dbReference type="HAMAP-Rule" id="MF_00006"/>
    </source>
</evidence>
<dbReference type="InterPro" id="IPR008948">
    <property type="entry name" value="L-Aspartase-like"/>
</dbReference>
<dbReference type="Gene3D" id="1.10.275.10">
    <property type="entry name" value="Fumarase/aspartase (N-terminal domain)"/>
    <property type="match status" value="1"/>
</dbReference>
<dbReference type="Gene3D" id="1.20.200.10">
    <property type="entry name" value="Fumarase/aspartase (Central domain)"/>
    <property type="match status" value="1"/>
</dbReference>
<dbReference type="EC" id="4.3.2.1" evidence="2 6"/>
<keyword evidence="3 6" id="KW-0055">Arginine biosynthesis</keyword>
<dbReference type="SUPFAM" id="SSF48557">
    <property type="entry name" value="L-aspartase-like"/>
    <property type="match status" value="1"/>
</dbReference>
<dbReference type="PANTHER" id="PTHR43814:SF1">
    <property type="entry name" value="ARGININOSUCCINATE LYASE"/>
    <property type="match status" value="1"/>
</dbReference>
<dbReference type="PATRIC" id="fig|1538.10.peg.2451"/>
<keyword evidence="6" id="KW-0963">Cytoplasm</keyword>
<comment type="catalytic activity">
    <reaction evidence="6">
        <text>2-(N(omega)-L-arginino)succinate = fumarate + L-arginine</text>
        <dbReference type="Rhea" id="RHEA:24020"/>
        <dbReference type="ChEBI" id="CHEBI:29806"/>
        <dbReference type="ChEBI" id="CHEBI:32682"/>
        <dbReference type="ChEBI" id="CHEBI:57472"/>
        <dbReference type="EC" id="4.3.2.1"/>
    </reaction>
</comment>
<sequence length="438" mass="49933">MKLWGGRFKKSESKLMEDFNSSLSFDKLLYSEDIEGSMAHVKMLSKCNILSKEEGESILKGLQSILSDIEDGKLKIEGDYEDIHTFVEVNLIERVGQVGKKLHTARSRNDQVAVDFRLYCKKSALEVIKNIEKLQDVIKNLGENNNIMMPGYTHLQRAQVVTFKHHIMAYYNMLKRDKARISNAVEIMDENPLGCCALAGTTYNIDRSFTAKELGFKKPVDNFLDGVSDRDYVLELLSNFSIIMMHLSRLSEELILWSSKEFDFVQIDDEFSTGSSIMPQKKNPDAAELIRGKTGRVYGSLMSLLTTMKGIPLAYNKDMQEDKEQFFNSLDTVLSCLKVMSGMLSTLKIKKDNTFKAVKRGFLNATEAADYLVNKGMAFRDAHKVIGEIVLYCEERDEAIEDVSVDELKKFSSLFSDDVYEFINYENTLNRGIKKNLR</sequence>
<dbReference type="InterPro" id="IPR022761">
    <property type="entry name" value="Fumarate_lyase_N"/>
</dbReference>
<dbReference type="PANTHER" id="PTHR43814">
    <property type="entry name" value="ARGININOSUCCINATE LYASE"/>
    <property type="match status" value="1"/>
</dbReference>
<evidence type="ECO:0000256" key="4">
    <source>
        <dbReference type="ARBA" id="ARBA00022605"/>
    </source>
</evidence>
<dbReference type="GO" id="GO:0042450">
    <property type="term" value="P:L-arginine biosynthetic process via ornithine"/>
    <property type="evidence" value="ECO:0007669"/>
    <property type="project" value="UniProtKB-UniRule"/>
</dbReference>
<dbReference type="OrthoDB" id="9769623at2"/>
<dbReference type="RefSeq" id="WP_063555473.1">
    <property type="nucleotide sequence ID" value="NZ_LITT01000022.1"/>
</dbReference>
<dbReference type="Pfam" id="PF14698">
    <property type="entry name" value="ASL_C2"/>
    <property type="match status" value="1"/>
</dbReference>
<dbReference type="InterPro" id="IPR024083">
    <property type="entry name" value="Fumarase/histidase_N"/>
</dbReference>
<keyword evidence="5 6" id="KW-0456">Lyase</keyword>
<evidence type="ECO:0000313" key="10">
    <source>
        <dbReference type="Proteomes" id="UP000077407"/>
    </source>
</evidence>
<dbReference type="FunFam" id="1.10.40.30:FF:000001">
    <property type="entry name" value="Argininosuccinate lyase"/>
    <property type="match status" value="1"/>
</dbReference>
<comment type="pathway">
    <text evidence="1 6">Amino-acid biosynthesis; L-arginine biosynthesis; L-arginine from L-ornithine and carbamoyl phosphate: step 3/3.</text>
</comment>
<dbReference type="FunFam" id="1.10.275.10:FF:000002">
    <property type="entry name" value="Argininosuccinate lyase"/>
    <property type="match status" value="1"/>
</dbReference>